<dbReference type="EMBL" id="CP014859">
    <property type="protein sequence ID" value="AOS63663.1"/>
    <property type="molecule type" value="Genomic_DNA"/>
</dbReference>
<accession>A0AAC9HQS4</accession>
<gene>
    <name evidence="5" type="ORF">TL08_14245</name>
</gene>
<organism evidence="5 6">
    <name type="scientific">Actinoalloteichus hymeniacidonis</name>
    <dbReference type="NCBI Taxonomy" id="340345"/>
    <lineage>
        <taxon>Bacteria</taxon>
        <taxon>Bacillati</taxon>
        <taxon>Actinomycetota</taxon>
        <taxon>Actinomycetes</taxon>
        <taxon>Pseudonocardiales</taxon>
        <taxon>Pseudonocardiaceae</taxon>
        <taxon>Actinoalloteichus</taxon>
    </lineage>
</organism>
<dbReference type="Pfam" id="PF01965">
    <property type="entry name" value="DJ-1_PfpI"/>
    <property type="match status" value="1"/>
</dbReference>
<dbReference type="GO" id="GO:0003700">
    <property type="term" value="F:DNA-binding transcription factor activity"/>
    <property type="evidence" value="ECO:0007669"/>
    <property type="project" value="InterPro"/>
</dbReference>
<evidence type="ECO:0000313" key="5">
    <source>
        <dbReference type="EMBL" id="AOS63663.1"/>
    </source>
</evidence>
<feature type="compositionally biased region" description="Low complexity" evidence="3">
    <location>
        <begin position="213"/>
        <end position="222"/>
    </location>
</feature>
<evidence type="ECO:0000256" key="2">
    <source>
        <dbReference type="ARBA" id="ARBA00023163"/>
    </source>
</evidence>
<dbReference type="PANTHER" id="PTHR43130:SF3">
    <property type="entry name" value="HTH-TYPE TRANSCRIPTIONAL REGULATOR RV1931C"/>
    <property type="match status" value="1"/>
</dbReference>
<evidence type="ECO:0000313" key="6">
    <source>
        <dbReference type="Proteomes" id="UP000095210"/>
    </source>
</evidence>
<name>A0AAC9HQS4_9PSEU</name>
<keyword evidence="6" id="KW-1185">Reference proteome</keyword>
<dbReference type="Pfam" id="PF12833">
    <property type="entry name" value="HTH_18"/>
    <property type="match status" value="1"/>
</dbReference>
<dbReference type="PANTHER" id="PTHR43130">
    <property type="entry name" value="ARAC-FAMILY TRANSCRIPTIONAL REGULATOR"/>
    <property type="match status" value="1"/>
</dbReference>
<reference evidence="6" key="1">
    <citation type="submission" date="2016-03" db="EMBL/GenBank/DDBJ databases">
        <title>Complete genome sequence of the type strain Actinoalloteichus hymeniacidonis DSM 45092.</title>
        <authorList>
            <person name="Schaffert L."/>
            <person name="Albersmeier A."/>
            <person name="Winkler A."/>
            <person name="Kalinowski J."/>
            <person name="Zotchev S."/>
            <person name="Ruckert C."/>
        </authorList>
    </citation>
    <scope>NUCLEOTIDE SEQUENCE [LARGE SCALE GENOMIC DNA]</scope>
    <source>
        <strain evidence="6">HPA177(T) (DSM 45092(T))</strain>
    </source>
</reference>
<dbReference type="Gene3D" id="3.40.50.880">
    <property type="match status" value="1"/>
</dbReference>
<protein>
    <submittedName>
        <fullName evidence="5">AraC family transcriptional regulator</fullName>
    </submittedName>
</protein>
<dbReference type="AlphaFoldDB" id="A0AAC9HQS4"/>
<dbReference type="InterPro" id="IPR029062">
    <property type="entry name" value="Class_I_gatase-like"/>
</dbReference>
<feature type="domain" description="HTH araC/xylS-type" evidence="4">
    <location>
        <begin position="225"/>
        <end position="323"/>
    </location>
</feature>
<feature type="region of interest" description="Disordered" evidence="3">
    <location>
        <begin position="202"/>
        <end position="222"/>
    </location>
</feature>
<proteinExistence type="predicted"/>
<dbReference type="InterPro" id="IPR002818">
    <property type="entry name" value="DJ-1/PfpI"/>
</dbReference>
<dbReference type="KEGG" id="ahm:TL08_14245"/>
<dbReference type="SMART" id="SM00342">
    <property type="entry name" value="HTH_ARAC"/>
    <property type="match status" value="1"/>
</dbReference>
<dbReference type="RefSeq" id="WP_069849509.1">
    <property type="nucleotide sequence ID" value="NZ_CP014859.1"/>
</dbReference>
<keyword evidence="2" id="KW-0804">Transcription</keyword>
<dbReference type="PROSITE" id="PS01124">
    <property type="entry name" value="HTH_ARAC_FAMILY_2"/>
    <property type="match status" value="1"/>
</dbReference>
<dbReference type="SUPFAM" id="SSF52317">
    <property type="entry name" value="Class I glutamine amidotransferase-like"/>
    <property type="match status" value="1"/>
</dbReference>
<evidence type="ECO:0000256" key="3">
    <source>
        <dbReference type="SAM" id="MobiDB-lite"/>
    </source>
</evidence>
<dbReference type="InterPro" id="IPR009057">
    <property type="entry name" value="Homeodomain-like_sf"/>
</dbReference>
<dbReference type="GO" id="GO:0043565">
    <property type="term" value="F:sequence-specific DNA binding"/>
    <property type="evidence" value="ECO:0007669"/>
    <property type="project" value="InterPro"/>
</dbReference>
<dbReference type="CDD" id="cd03137">
    <property type="entry name" value="GATase1_AraC_1"/>
    <property type="match status" value="1"/>
</dbReference>
<evidence type="ECO:0000259" key="4">
    <source>
        <dbReference type="PROSITE" id="PS01124"/>
    </source>
</evidence>
<dbReference type="InterPro" id="IPR018060">
    <property type="entry name" value="HTH_AraC"/>
</dbReference>
<evidence type="ECO:0000256" key="1">
    <source>
        <dbReference type="ARBA" id="ARBA00023015"/>
    </source>
</evidence>
<dbReference type="Proteomes" id="UP000095210">
    <property type="component" value="Chromosome"/>
</dbReference>
<dbReference type="Gene3D" id="1.10.10.60">
    <property type="entry name" value="Homeodomain-like"/>
    <property type="match status" value="1"/>
</dbReference>
<sequence>MSSFGITGRHRVAVLVRPGLLTMELGVVHRLFGQARDAGGESLYEVVTCALEPGQLRTDADITVAVAHGIAALTEADTVIVPASDEDYDPDDCRIGAPLASAMASLRPGTRIASICSGSRVLAAAGLLDGRRATTHWRSGGRFRELFPAVEWAEDVLYTDDGDVLTGGGVAAGIDLCLHMIRRDHGSAVANEVARGTVVAPHRPGGQAQFGRPSAAPVSTSSSTGSIRAWALDRLDQPLTLRELAAQGSMSVRTFTRRFRTEVGVSPVQWLGRQRVDLARRLLEETDLPVDRVALASGFGTPASMRQHFQAALGVSPSGYRGTFRGSPDVPRATASAR</sequence>
<keyword evidence="1" id="KW-0805">Transcription regulation</keyword>
<dbReference type="SUPFAM" id="SSF46689">
    <property type="entry name" value="Homeodomain-like"/>
    <property type="match status" value="2"/>
</dbReference>
<dbReference type="InterPro" id="IPR052158">
    <property type="entry name" value="INH-QAR"/>
</dbReference>